<dbReference type="OrthoDB" id="185373at2759"/>
<feature type="region of interest" description="Disordered" evidence="4">
    <location>
        <begin position="1"/>
        <end position="20"/>
    </location>
</feature>
<name>A0A9P9ASD0_9HYPO</name>
<gene>
    <name evidence="5" type="ORF">B0T10DRAFT_270340</name>
</gene>
<dbReference type="GO" id="GO:0005739">
    <property type="term" value="C:mitochondrion"/>
    <property type="evidence" value="ECO:0007669"/>
    <property type="project" value="UniProtKB-SubCell"/>
</dbReference>
<evidence type="ECO:0000313" key="5">
    <source>
        <dbReference type="EMBL" id="KAH6893312.1"/>
    </source>
</evidence>
<comment type="subcellular location">
    <subcellularLocation>
        <location evidence="1">Mitochondrion</location>
    </subcellularLocation>
</comment>
<dbReference type="AlphaFoldDB" id="A0A9P9ASD0"/>
<evidence type="ECO:0000256" key="1">
    <source>
        <dbReference type="ARBA" id="ARBA00004173"/>
    </source>
</evidence>
<dbReference type="EMBL" id="JAGPYM010000006">
    <property type="protein sequence ID" value="KAH6893312.1"/>
    <property type="molecule type" value="Genomic_DNA"/>
</dbReference>
<dbReference type="Pfam" id="PF12921">
    <property type="entry name" value="ATP13"/>
    <property type="match status" value="1"/>
</dbReference>
<feature type="region of interest" description="Disordered" evidence="4">
    <location>
        <begin position="686"/>
        <end position="705"/>
    </location>
</feature>
<dbReference type="Proteomes" id="UP000777438">
    <property type="component" value="Unassembled WGS sequence"/>
</dbReference>
<comment type="caution">
    <text evidence="5">The sequence shown here is derived from an EMBL/GenBank/DDBJ whole genome shotgun (WGS) entry which is preliminary data.</text>
</comment>
<protein>
    <submittedName>
        <fullName evidence="5">Uncharacterized protein</fullName>
    </submittedName>
</protein>
<evidence type="ECO:0000313" key="6">
    <source>
        <dbReference type="Proteomes" id="UP000777438"/>
    </source>
</evidence>
<dbReference type="InterPro" id="IPR024319">
    <property type="entry name" value="ATPase_expression_mit"/>
</dbReference>
<accession>A0A9P9ASD0</accession>
<reference evidence="5 6" key="1">
    <citation type="journal article" date="2021" name="Nat. Commun.">
        <title>Genetic determinants of endophytism in the Arabidopsis root mycobiome.</title>
        <authorList>
            <person name="Mesny F."/>
            <person name="Miyauchi S."/>
            <person name="Thiergart T."/>
            <person name="Pickel B."/>
            <person name="Atanasova L."/>
            <person name="Karlsson M."/>
            <person name="Huettel B."/>
            <person name="Barry K.W."/>
            <person name="Haridas S."/>
            <person name="Chen C."/>
            <person name="Bauer D."/>
            <person name="Andreopoulos W."/>
            <person name="Pangilinan J."/>
            <person name="LaButti K."/>
            <person name="Riley R."/>
            <person name="Lipzen A."/>
            <person name="Clum A."/>
            <person name="Drula E."/>
            <person name="Henrissat B."/>
            <person name="Kohler A."/>
            <person name="Grigoriev I.V."/>
            <person name="Martin F.M."/>
            <person name="Hacquard S."/>
        </authorList>
    </citation>
    <scope>NUCLEOTIDE SEQUENCE [LARGE SCALE GENOMIC DNA]</scope>
    <source>
        <strain evidence="5 6">MPI-CAGE-CH-0241</strain>
    </source>
</reference>
<keyword evidence="3" id="KW-0496">Mitochondrion</keyword>
<proteinExistence type="predicted"/>
<evidence type="ECO:0000256" key="3">
    <source>
        <dbReference type="ARBA" id="ARBA00023128"/>
    </source>
</evidence>
<organism evidence="5 6">
    <name type="scientific">Thelonectria olida</name>
    <dbReference type="NCBI Taxonomy" id="1576542"/>
    <lineage>
        <taxon>Eukaryota</taxon>
        <taxon>Fungi</taxon>
        <taxon>Dikarya</taxon>
        <taxon>Ascomycota</taxon>
        <taxon>Pezizomycotina</taxon>
        <taxon>Sordariomycetes</taxon>
        <taxon>Hypocreomycetidae</taxon>
        <taxon>Hypocreales</taxon>
        <taxon>Nectriaceae</taxon>
        <taxon>Thelonectria</taxon>
    </lineage>
</organism>
<evidence type="ECO:0000256" key="2">
    <source>
        <dbReference type="ARBA" id="ARBA00022946"/>
    </source>
</evidence>
<evidence type="ECO:0000256" key="4">
    <source>
        <dbReference type="SAM" id="MobiDB-lite"/>
    </source>
</evidence>
<sequence length="717" mass="83789">MLQGRMTWRGPRLTLRPASPPHITANTLPHLRRPIHDPPIRPRPAVGQRRWLASVASIDFNIPSSSLLQNSSFVSWFPDSANVEDGVVSLAGKPTLDQLLRAIQYRDVPRIVPLFCQWAKILTSPDTSLADLALDELRELPADTFSEILRWVDPLTNPNQDICHGLNITQGQTQFNDTSRHVDNFGVRVQNRALLDSARHIMDLRRLSGRKMLLQDYEICIRIAGAASDPHAAIDFFRSITQDGLSHHRNTATWTEFTRSLFLVEPAYYQFDRARAAVQARQSYGNRSRIPPKDVWAMERLRYSMNAIRRLPFGRNRHRTHQDLRSLTGAKKWVQQHWERSKQYGVLINEELKCVTMMSYARSNALIALRGNILWRGFRIQIKENAQTGEASVEGGKPWRPGNPRRPSQRFLYAIVESFGSVSRIRTGLKLLVDISYKHDIPIPHETWSNMLQWAYVSAFKPFRRMRRLQGRYMVYHSDHKDVMEIWKIMTLEPFNVKPTFDDYGVYVKALIIGRNFRIAIDVIRNEAVPYYRQIEEEHFKIVEDEILRGVTEPSFQRLQIEMKKEYVWYHIAYWFSLLLKSSSKATIQREGRFTQVVIPDLIAEFGDFFQHQVRYRTTHGRVSMLRPRVPFRTDRVLERRVTLPQQLGGMVAKKMEEDGILNPDDPEYQWPQIRQMVVKQFKRQPRARTRATGRAPNSNEADTHSWWRNMFRELQT</sequence>
<keyword evidence="2" id="KW-0809">Transit peptide</keyword>
<keyword evidence="6" id="KW-1185">Reference proteome</keyword>